<dbReference type="InterPro" id="IPR029065">
    <property type="entry name" value="Enolase_C-like"/>
</dbReference>
<dbReference type="SFLD" id="SFLDS00001">
    <property type="entry name" value="Enolase"/>
    <property type="match status" value="1"/>
</dbReference>
<gene>
    <name evidence="8" type="ORF">NG895_28505</name>
</gene>
<dbReference type="GO" id="GO:0016052">
    <property type="term" value="P:carbohydrate catabolic process"/>
    <property type="evidence" value="ECO:0007669"/>
    <property type="project" value="InterPro"/>
</dbReference>
<evidence type="ECO:0000256" key="2">
    <source>
        <dbReference type="ARBA" id="ARBA00001946"/>
    </source>
</evidence>
<name>A0A9X2FF36_9BACT</name>
<dbReference type="InterPro" id="IPR029017">
    <property type="entry name" value="Enolase-like_N"/>
</dbReference>
<dbReference type="SUPFAM" id="SSF54826">
    <property type="entry name" value="Enolase N-terminal domain-like"/>
    <property type="match status" value="1"/>
</dbReference>
<dbReference type="PANTHER" id="PTHR13794:SF58">
    <property type="entry name" value="MITOCHONDRIAL ENOLASE SUPERFAMILY MEMBER 1"/>
    <property type="match status" value="1"/>
</dbReference>
<keyword evidence="6" id="KW-0456">Lyase</keyword>
<dbReference type="Gene3D" id="3.20.20.120">
    <property type="entry name" value="Enolase-like C-terminal domain"/>
    <property type="match status" value="1"/>
</dbReference>
<dbReference type="SUPFAM" id="SSF51604">
    <property type="entry name" value="Enolase C-terminal domain-like"/>
    <property type="match status" value="1"/>
</dbReference>
<dbReference type="Pfam" id="PF02746">
    <property type="entry name" value="MR_MLE_N"/>
    <property type="match status" value="1"/>
</dbReference>
<dbReference type="AlphaFoldDB" id="A0A9X2FF36"/>
<keyword evidence="5" id="KW-0460">Magnesium</keyword>
<dbReference type="SFLD" id="SFLDF00111">
    <property type="entry name" value="L-fuconate_dehydratase"/>
    <property type="match status" value="1"/>
</dbReference>
<evidence type="ECO:0000256" key="6">
    <source>
        <dbReference type="ARBA" id="ARBA00023239"/>
    </source>
</evidence>
<dbReference type="PANTHER" id="PTHR13794">
    <property type="entry name" value="ENOLASE SUPERFAMILY, MANDELATE RACEMASE"/>
    <property type="match status" value="1"/>
</dbReference>
<evidence type="ECO:0000256" key="3">
    <source>
        <dbReference type="ARBA" id="ARBA00013142"/>
    </source>
</evidence>
<feature type="domain" description="Mandelate racemase/muconate lactonizing enzyme C-terminal" evidence="7">
    <location>
        <begin position="201"/>
        <end position="297"/>
    </location>
</feature>
<reference evidence="8" key="1">
    <citation type="submission" date="2022-06" db="EMBL/GenBank/DDBJ databases">
        <title>Aeoliella straminimaris, a novel planctomycete from sediments.</title>
        <authorList>
            <person name="Vitorino I.R."/>
            <person name="Lage O.M."/>
        </authorList>
    </citation>
    <scope>NUCLEOTIDE SEQUENCE</scope>
    <source>
        <strain evidence="8">ICT_H6.2</strain>
    </source>
</reference>
<sequence length="440" mass="48563">MDSSLTITACSVVDLRFPTSEEAHGSDAMHTDPDYSAAYVKLSTSCDGLAGYGLTFTLGRGTDLCVSAIELLAEKVVGKTLASLVETFGQTAQSIANDSQLRWLGPEKGVVHLAAAALLNAIWDLWARVENKPLWKLVSDLPAEQLVDCVDFRYLGNALTKQDALEILATNDSTRADRESELHTTGFPAYTTSAGWLGYSDDLIRKLCRQALSEGWEHFKLKVGADLEDDIRRAAIIREEIGPNRKLMVDANQRWEVAEAIEWVRQLSRFDLWWVEEPTSPDDVVGHAEIAKAIAPIGVATGEQCQNRVIFKQLLQLNAISFCQIDSCRLGSVNEILGVLLMAKKFNVPVCPHAGGVGLCEYVNHLIMIDYIRIGASLDNRVAEYVDHLHSHFVHPVVVRSGHYMPPTNAGYSAEIHQASIEQYSYPQGSEWQLRLAANA</sequence>
<proteinExistence type="predicted"/>
<keyword evidence="9" id="KW-1185">Reference proteome</keyword>
<dbReference type="InterPro" id="IPR034610">
    <property type="entry name" value="L-fuconate_dehydratase"/>
</dbReference>
<dbReference type="GO" id="GO:0050023">
    <property type="term" value="F:L-fuconate dehydratase activity"/>
    <property type="evidence" value="ECO:0007669"/>
    <property type="project" value="UniProtKB-EC"/>
</dbReference>
<dbReference type="PROSITE" id="PS00909">
    <property type="entry name" value="MR_MLE_2"/>
    <property type="match status" value="1"/>
</dbReference>
<dbReference type="InterPro" id="IPR018110">
    <property type="entry name" value="Mandel_Rmase/mucon_lact_enz_CS"/>
</dbReference>
<comment type="catalytic activity">
    <reaction evidence="1">
        <text>L-fuconate = 2-dehydro-3-deoxy-L-fuconate + H2O</text>
        <dbReference type="Rhea" id="RHEA:22772"/>
        <dbReference type="ChEBI" id="CHEBI:15377"/>
        <dbReference type="ChEBI" id="CHEBI:21291"/>
        <dbReference type="ChEBI" id="CHEBI:37448"/>
        <dbReference type="EC" id="4.2.1.68"/>
    </reaction>
</comment>
<dbReference type="GO" id="GO:0000287">
    <property type="term" value="F:magnesium ion binding"/>
    <property type="evidence" value="ECO:0007669"/>
    <property type="project" value="TreeGrafter"/>
</dbReference>
<dbReference type="SMART" id="SM00922">
    <property type="entry name" value="MR_MLE"/>
    <property type="match status" value="1"/>
</dbReference>
<dbReference type="GO" id="GO:0009063">
    <property type="term" value="P:amino acid catabolic process"/>
    <property type="evidence" value="ECO:0007669"/>
    <property type="project" value="InterPro"/>
</dbReference>
<comment type="caution">
    <text evidence="8">The sequence shown here is derived from an EMBL/GenBank/DDBJ whole genome shotgun (WGS) entry which is preliminary data.</text>
</comment>
<dbReference type="EC" id="4.2.1.68" evidence="3"/>
<protein>
    <recommendedName>
        <fullName evidence="3">L-fuconate dehydratase</fullName>
        <ecNumber evidence="3">4.2.1.68</ecNumber>
    </recommendedName>
</protein>
<accession>A0A9X2FF36</accession>
<evidence type="ECO:0000256" key="4">
    <source>
        <dbReference type="ARBA" id="ARBA00022723"/>
    </source>
</evidence>
<dbReference type="SFLD" id="SFLDG00179">
    <property type="entry name" value="mandelate_racemase"/>
    <property type="match status" value="1"/>
</dbReference>
<evidence type="ECO:0000256" key="1">
    <source>
        <dbReference type="ARBA" id="ARBA00001737"/>
    </source>
</evidence>
<dbReference type="EMBL" id="JAMXLR010000092">
    <property type="protein sequence ID" value="MCO6047865.1"/>
    <property type="molecule type" value="Genomic_DNA"/>
</dbReference>
<evidence type="ECO:0000259" key="7">
    <source>
        <dbReference type="SMART" id="SM00922"/>
    </source>
</evidence>
<dbReference type="Proteomes" id="UP001155241">
    <property type="component" value="Unassembled WGS sequence"/>
</dbReference>
<dbReference type="Pfam" id="PF13378">
    <property type="entry name" value="MR_MLE_C"/>
    <property type="match status" value="1"/>
</dbReference>
<evidence type="ECO:0000313" key="9">
    <source>
        <dbReference type="Proteomes" id="UP001155241"/>
    </source>
</evidence>
<keyword evidence="4" id="KW-0479">Metal-binding</keyword>
<dbReference type="InterPro" id="IPR013341">
    <property type="entry name" value="Mandelate_racemase_N_dom"/>
</dbReference>
<organism evidence="8 9">
    <name type="scientific">Aeoliella straminimaris</name>
    <dbReference type="NCBI Taxonomy" id="2954799"/>
    <lineage>
        <taxon>Bacteria</taxon>
        <taxon>Pseudomonadati</taxon>
        <taxon>Planctomycetota</taxon>
        <taxon>Planctomycetia</taxon>
        <taxon>Pirellulales</taxon>
        <taxon>Lacipirellulaceae</taxon>
        <taxon>Aeoliella</taxon>
    </lineage>
</organism>
<dbReference type="InterPro" id="IPR036849">
    <property type="entry name" value="Enolase-like_C_sf"/>
</dbReference>
<evidence type="ECO:0000313" key="8">
    <source>
        <dbReference type="EMBL" id="MCO6047865.1"/>
    </source>
</evidence>
<evidence type="ECO:0000256" key="5">
    <source>
        <dbReference type="ARBA" id="ARBA00022842"/>
    </source>
</evidence>
<dbReference type="InterPro" id="IPR046945">
    <property type="entry name" value="RHMD-like"/>
</dbReference>
<dbReference type="Gene3D" id="3.30.390.10">
    <property type="entry name" value="Enolase-like, N-terminal domain"/>
    <property type="match status" value="1"/>
</dbReference>
<dbReference type="FunFam" id="3.20.20.120:FF:000007">
    <property type="entry name" value="Mitochondrial enolase superfamily member 1"/>
    <property type="match status" value="1"/>
</dbReference>
<comment type="cofactor">
    <cofactor evidence="2">
        <name>Mg(2+)</name>
        <dbReference type="ChEBI" id="CHEBI:18420"/>
    </cofactor>
</comment>
<dbReference type="InterPro" id="IPR013342">
    <property type="entry name" value="Mandelate_racemase_C"/>
</dbReference>